<dbReference type="InterPro" id="IPR036322">
    <property type="entry name" value="WD40_repeat_dom_sf"/>
</dbReference>
<sequence length="131" mass="14205">MLASCNTVLSGESTKDTAFLNQCSLSPSDSSVICVTGNGLVKFFKMNENHLEQLEGGLEEKGMQYLAHAWVPDEPGRLLVTTSNGDLLWFEDQVCRFPLPLSPSDGLSINSISTYSKGFVCGGEVGLIHYL</sequence>
<proteinExistence type="predicted"/>
<dbReference type="InterPro" id="IPR015943">
    <property type="entry name" value="WD40/YVTN_repeat-like_dom_sf"/>
</dbReference>
<dbReference type="PANTHER" id="PTHR32215">
    <property type="entry name" value="CILIA- AND FLAGELLA-ASSOCIATED PROTEIN 57"/>
    <property type="match status" value="1"/>
</dbReference>
<dbReference type="Gene3D" id="2.130.10.10">
    <property type="entry name" value="YVTN repeat-like/Quinoprotein amine dehydrogenase"/>
    <property type="match status" value="1"/>
</dbReference>
<comment type="caution">
    <text evidence="1">The sequence shown here is derived from an EMBL/GenBank/DDBJ whole genome shotgun (WGS) entry which is preliminary data.</text>
</comment>
<name>S9TH25_9TRYP</name>
<gene>
    <name evidence="1" type="ORF">STCU_10661</name>
</gene>
<evidence type="ECO:0000313" key="1">
    <source>
        <dbReference type="EMBL" id="EPY17372.1"/>
    </source>
</evidence>
<dbReference type="PANTHER" id="PTHR32215:SF14">
    <property type="entry name" value="SMALL RIBOSOMAL SUBUNIT PROTEIN RACK1"/>
    <property type="match status" value="1"/>
</dbReference>
<accession>S9TH25</accession>
<evidence type="ECO:0000313" key="2">
    <source>
        <dbReference type="Proteomes" id="UP000015354"/>
    </source>
</evidence>
<dbReference type="OrthoDB" id="47276at2759"/>
<reference evidence="1 2" key="1">
    <citation type="journal article" date="2013" name="PLoS ONE">
        <title>Predicting the Proteins of Angomonas deanei, Strigomonas culicis and Their Respective Endosymbionts Reveals New Aspects of the Trypanosomatidae Family.</title>
        <authorList>
            <person name="Motta M.C."/>
            <person name="Martins A.C."/>
            <person name="de Souza S.S."/>
            <person name="Catta-Preta C.M."/>
            <person name="Silva R."/>
            <person name="Klein C.C."/>
            <person name="de Almeida L.G."/>
            <person name="de Lima Cunha O."/>
            <person name="Ciapina L.P."/>
            <person name="Brocchi M."/>
            <person name="Colabardini A.C."/>
            <person name="de Araujo Lima B."/>
            <person name="Machado C.R."/>
            <person name="de Almeida Soares C.M."/>
            <person name="Probst C.M."/>
            <person name="de Menezes C.B."/>
            <person name="Thompson C.E."/>
            <person name="Bartholomeu D.C."/>
            <person name="Gradia D.F."/>
            <person name="Pavoni D.P."/>
            <person name="Grisard E.C."/>
            <person name="Fantinatti-Garboggini F."/>
            <person name="Marchini F.K."/>
            <person name="Rodrigues-Luiz G.F."/>
            <person name="Wagner G."/>
            <person name="Goldman G.H."/>
            <person name="Fietto J.L."/>
            <person name="Elias M.C."/>
            <person name="Goldman M.H."/>
            <person name="Sagot M.F."/>
            <person name="Pereira M."/>
            <person name="Stoco P.H."/>
            <person name="de Mendonca-Neto R.P."/>
            <person name="Teixeira S.M."/>
            <person name="Maciel T.E."/>
            <person name="de Oliveira Mendes T.A."/>
            <person name="Urmenyi T.P."/>
            <person name="de Souza W."/>
            <person name="Schenkman S."/>
            <person name="de Vasconcelos A.T."/>
        </authorList>
    </citation>
    <scope>NUCLEOTIDE SEQUENCE [LARGE SCALE GENOMIC DNA]</scope>
</reference>
<organism evidence="1 2">
    <name type="scientific">Strigomonas culicis</name>
    <dbReference type="NCBI Taxonomy" id="28005"/>
    <lineage>
        <taxon>Eukaryota</taxon>
        <taxon>Discoba</taxon>
        <taxon>Euglenozoa</taxon>
        <taxon>Kinetoplastea</taxon>
        <taxon>Metakinetoplastina</taxon>
        <taxon>Trypanosomatida</taxon>
        <taxon>Trypanosomatidae</taxon>
        <taxon>Strigomonadinae</taxon>
        <taxon>Strigomonas</taxon>
    </lineage>
</organism>
<dbReference type="InterPro" id="IPR052993">
    <property type="entry name" value="CFA-57"/>
</dbReference>
<dbReference type="SUPFAM" id="SSF50978">
    <property type="entry name" value="WD40 repeat-like"/>
    <property type="match status" value="1"/>
</dbReference>
<protein>
    <submittedName>
        <fullName evidence="1">Uncharacterized protein</fullName>
    </submittedName>
</protein>
<dbReference type="AlphaFoldDB" id="S9TH25"/>
<keyword evidence="2" id="KW-1185">Reference proteome</keyword>
<dbReference type="Proteomes" id="UP000015354">
    <property type="component" value="Unassembled WGS sequence"/>
</dbReference>
<dbReference type="EMBL" id="ATMH01010514">
    <property type="protein sequence ID" value="EPY17372.1"/>
    <property type="molecule type" value="Genomic_DNA"/>
</dbReference>